<name>A3XI83_LEEBM</name>
<dbReference type="HAMAP" id="MF_00046">
    <property type="entry name" value="MurC"/>
    <property type="match status" value="1"/>
</dbReference>
<evidence type="ECO:0000313" key="19">
    <source>
        <dbReference type="EMBL" id="EAQ51013.1"/>
    </source>
</evidence>
<evidence type="ECO:0000256" key="10">
    <source>
        <dbReference type="ARBA" id="ARBA00022984"/>
    </source>
</evidence>
<evidence type="ECO:0000256" key="1">
    <source>
        <dbReference type="ARBA" id="ARBA00004496"/>
    </source>
</evidence>
<dbReference type="GO" id="GO:0051301">
    <property type="term" value="P:cell division"/>
    <property type="evidence" value="ECO:0007669"/>
    <property type="project" value="UniProtKB-KW"/>
</dbReference>
<keyword evidence="9 14" id="KW-0133">Cell shape</keyword>
<evidence type="ECO:0000256" key="13">
    <source>
        <dbReference type="ARBA" id="ARBA00047833"/>
    </source>
</evidence>
<keyword evidence="15" id="KW-0812">Transmembrane</keyword>
<feature type="transmembrane region" description="Helical" evidence="15">
    <location>
        <begin position="6"/>
        <end position="27"/>
    </location>
</feature>
<comment type="similarity">
    <text evidence="14">Belongs to the MurCDEF family.</text>
</comment>
<keyword evidence="11 14" id="KW-0131">Cell cycle</keyword>
<dbReference type="EC" id="6.3.2.8" evidence="3 14"/>
<dbReference type="GO" id="GO:0005524">
    <property type="term" value="F:ATP binding"/>
    <property type="evidence" value="ECO:0007669"/>
    <property type="project" value="UniProtKB-UniRule"/>
</dbReference>
<evidence type="ECO:0000256" key="4">
    <source>
        <dbReference type="ARBA" id="ARBA00022490"/>
    </source>
</evidence>
<dbReference type="EMBL" id="AANC01000001">
    <property type="protein sequence ID" value="EAQ51013.1"/>
    <property type="molecule type" value="Genomic_DNA"/>
</dbReference>
<dbReference type="InterPro" id="IPR013221">
    <property type="entry name" value="Mur_ligase_cen"/>
</dbReference>
<dbReference type="InterPro" id="IPR004101">
    <property type="entry name" value="Mur_ligase_C"/>
</dbReference>
<reference evidence="19 20" key="1">
    <citation type="journal article" date="2007" name="Nature">
        <title>Light stimulates growth of proteorhodopsin-containing marine Flavobacteria.</title>
        <authorList>
            <person name="Gomez-Consarnau L."/>
            <person name="Gonzalez J.M."/>
            <person name="Coll-Llado M."/>
            <person name="Gourdon P."/>
            <person name="Pascher T."/>
            <person name="Neutze R."/>
            <person name="Pedros-Alio C."/>
            <person name="Pinhassi J."/>
        </authorList>
    </citation>
    <scope>NUCLEOTIDE SEQUENCE [LARGE SCALE GENOMIC DNA]</scope>
    <source>
        <strain evidence="19 20">MED217</strain>
    </source>
</reference>
<dbReference type="Pfam" id="PF01225">
    <property type="entry name" value="Mur_ligase"/>
    <property type="match status" value="1"/>
</dbReference>
<dbReference type="GO" id="GO:0008360">
    <property type="term" value="P:regulation of cell shape"/>
    <property type="evidence" value="ECO:0007669"/>
    <property type="project" value="UniProtKB-KW"/>
</dbReference>
<comment type="catalytic activity">
    <reaction evidence="13 14">
        <text>UDP-N-acetyl-alpha-D-muramate + L-alanine + ATP = UDP-N-acetyl-alpha-D-muramoyl-L-alanine + ADP + phosphate + H(+)</text>
        <dbReference type="Rhea" id="RHEA:23372"/>
        <dbReference type="ChEBI" id="CHEBI:15378"/>
        <dbReference type="ChEBI" id="CHEBI:30616"/>
        <dbReference type="ChEBI" id="CHEBI:43474"/>
        <dbReference type="ChEBI" id="CHEBI:57972"/>
        <dbReference type="ChEBI" id="CHEBI:70757"/>
        <dbReference type="ChEBI" id="CHEBI:83898"/>
        <dbReference type="ChEBI" id="CHEBI:456216"/>
        <dbReference type="EC" id="6.3.2.8"/>
    </reaction>
</comment>
<comment type="subcellular location">
    <subcellularLocation>
        <location evidence="1 14">Cytoplasm</location>
    </subcellularLocation>
</comment>
<gene>
    <name evidence="14 19" type="primary">murC</name>
    <name evidence="19" type="ORF">MED217_15760</name>
</gene>
<dbReference type="InterPro" id="IPR000713">
    <property type="entry name" value="Mur_ligase_N"/>
</dbReference>
<dbReference type="InterPro" id="IPR050061">
    <property type="entry name" value="MurCDEF_pg_biosynth"/>
</dbReference>
<evidence type="ECO:0000259" key="18">
    <source>
        <dbReference type="Pfam" id="PF08245"/>
    </source>
</evidence>
<evidence type="ECO:0000256" key="15">
    <source>
        <dbReference type="SAM" id="Phobius"/>
    </source>
</evidence>
<feature type="binding site" evidence="14">
    <location>
        <begin position="120"/>
        <end position="126"/>
    </location>
    <ligand>
        <name>ATP</name>
        <dbReference type="ChEBI" id="CHEBI:30616"/>
    </ligand>
</feature>
<keyword evidence="8 14" id="KW-0067">ATP-binding</keyword>
<keyword evidence="4 14" id="KW-0963">Cytoplasm</keyword>
<evidence type="ECO:0000313" key="20">
    <source>
        <dbReference type="Proteomes" id="UP000001601"/>
    </source>
</evidence>
<feature type="domain" description="Mur ligase central" evidence="18">
    <location>
        <begin position="118"/>
        <end position="287"/>
    </location>
</feature>
<dbReference type="GO" id="GO:0009252">
    <property type="term" value="P:peptidoglycan biosynthetic process"/>
    <property type="evidence" value="ECO:0007669"/>
    <property type="project" value="UniProtKB-UniRule"/>
</dbReference>
<evidence type="ECO:0000256" key="6">
    <source>
        <dbReference type="ARBA" id="ARBA00022618"/>
    </source>
</evidence>
<evidence type="ECO:0000256" key="8">
    <source>
        <dbReference type="ARBA" id="ARBA00022840"/>
    </source>
</evidence>
<evidence type="ECO:0000256" key="2">
    <source>
        <dbReference type="ARBA" id="ARBA00004752"/>
    </source>
</evidence>
<dbReference type="SUPFAM" id="SSF53244">
    <property type="entry name" value="MurD-like peptide ligases, peptide-binding domain"/>
    <property type="match status" value="1"/>
</dbReference>
<comment type="function">
    <text evidence="14">Cell wall formation.</text>
</comment>
<evidence type="ECO:0000256" key="14">
    <source>
        <dbReference type="HAMAP-Rule" id="MF_00046"/>
    </source>
</evidence>
<comment type="pathway">
    <text evidence="2 14">Cell wall biogenesis; peptidoglycan biosynthesis.</text>
</comment>
<dbReference type="AlphaFoldDB" id="A3XI83"/>
<evidence type="ECO:0000256" key="5">
    <source>
        <dbReference type="ARBA" id="ARBA00022598"/>
    </source>
</evidence>
<dbReference type="GO" id="GO:0008763">
    <property type="term" value="F:UDP-N-acetylmuramate-L-alanine ligase activity"/>
    <property type="evidence" value="ECO:0007669"/>
    <property type="project" value="UniProtKB-UniRule"/>
</dbReference>
<sequence length="449" mass="49711">MKTLDHISHIYFIGIGGIGMSALARYFQAAGKKVAGYDKTPSQITKSLEELGIVISYQDAAEAIPTEFKTSEKTLVVYTPAVPKAHKAYQFYLAEGFQIKKRAEVLGWLTQEKFCLAVAGTHGKTTTSAMLGHLMAFCKLPVTAFLGGIAENYQSNLIQHGEEIVVVEADEFDRSFMQLYPNIAAITSMDADHLDIYGDAEALHKSFRDFAAQVKEDGVLFVKNGLPLDGITVGIEDDSVYAALNIKIENGAYHFDLKHPDGLIEDLVLNLPGRHNLSNATTALAMALHYGCPADKLAKALFAFKGVNRRFTYRIKKANEVLIDDYAHHPAEINAVHSAVREMYPNKRVLAVFQPHLFSRTRDFMEDFAASLAQFDELLLLDIYPAREEPIEDVTSEKLLELIPLTRKEVISKAQLEEKLQASKATVKVMMGAGDIGEEILKLTKTLAV</sequence>
<evidence type="ECO:0000256" key="12">
    <source>
        <dbReference type="ARBA" id="ARBA00023316"/>
    </source>
</evidence>
<dbReference type="InterPro" id="IPR036615">
    <property type="entry name" value="Mur_ligase_C_dom_sf"/>
</dbReference>
<keyword evidence="6 14" id="KW-0132">Cell division</keyword>
<protein>
    <recommendedName>
        <fullName evidence="3 14">UDP-N-acetylmuramate--L-alanine ligase</fullName>
        <ecNumber evidence="3 14">6.3.2.8</ecNumber>
    </recommendedName>
    <alternativeName>
        <fullName evidence="14">UDP-N-acetylmuramoyl-L-alanine synthetase</fullName>
    </alternativeName>
</protein>
<dbReference type="Gene3D" id="3.40.1190.10">
    <property type="entry name" value="Mur-like, catalytic domain"/>
    <property type="match status" value="1"/>
</dbReference>
<evidence type="ECO:0000256" key="3">
    <source>
        <dbReference type="ARBA" id="ARBA00012211"/>
    </source>
</evidence>
<evidence type="ECO:0000259" key="16">
    <source>
        <dbReference type="Pfam" id="PF01225"/>
    </source>
</evidence>
<feature type="domain" description="Mur ligase N-terminal catalytic" evidence="16">
    <location>
        <begin position="9"/>
        <end position="112"/>
    </location>
</feature>
<dbReference type="GO" id="GO:0005737">
    <property type="term" value="C:cytoplasm"/>
    <property type="evidence" value="ECO:0007669"/>
    <property type="project" value="UniProtKB-SubCell"/>
</dbReference>
<dbReference type="PANTHER" id="PTHR43445:SF3">
    <property type="entry name" value="UDP-N-ACETYLMURAMATE--L-ALANINE LIGASE"/>
    <property type="match status" value="1"/>
</dbReference>
<keyword evidence="12 14" id="KW-0961">Cell wall biogenesis/degradation</keyword>
<dbReference type="GO" id="GO:0071555">
    <property type="term" value="P:cell wall organization"/>
    <property type="evidence" value="ECO:0007669"/>
    <property type="project" value="UniProtKB-KW"/>
</dbReference>
<dbReference type="Gene3D" id="3.90.190.20">
    <property type="entry name" value="Mur ligase, C-terminal domain"/>
    <property type="match status" value="1"/>
</dbReference>
<proteinExistence type="inferred from homology"/>
<evidence type="ECO:0000256" key="9">
    <source>
        <dbReference type="ARBA" id="ARBA00022960"/>
    </source>
</evidence>
<dbReference type="InterPro" id="IPR005758">
    <property type="entry name" value="UDP-N-AcMur_Ala_ligase_MurC"/>
</dbReference>
<dbReference type="UniPathway" id="UPA00219"/>
<dbReference type="RefSeq" id="WP_009781492.1">
    <property type="nucleotide sequence ID" value="NZ_CH672395.1"/>
</dbReference>
<keyword evidence="15" id="KW-1133">Transmembrane helix</keyword>
<comment type="caution">
    <text evidence="19">The sequence shown here is derived from an EMBL/GenBank/DDBJ whole genome shotgun (WGS) entry which is preliminary data.</text>
</comment>
<dbReference type="HOGENOM" id="CLU_028104_2_2_10"/>
<dbReference type="eggNOG" id="COG0773">
    <property type="taxonomic scope" value="Bacteria"/>
</dbReference>
<dbReference type="PANTHER" id="PTHR43445">
    <property type="entry name" value="UDP-N-ACETYLMURAMATE--L-ALANINE LIGASE-RELATED"/>
    <property type="match status" value="1"/>
</dbReference>
<dbReference type="Pfam" id="PF02875">
    <property type="entry name" value="Mur_ligase_C"/>
    <property type="match status" value="1"/>
</dbReference>
<dbReference type="SUPFAM" id="SSF53623">
    <property type="entry name" value="MurD-like peptide ligases, catalytic domain"/>
    <property type="match status" value="1"/>
</dbReference>
<dbReference type="Pfam" id="PF08245">
    <property type="entry name" value="Mur_ligase_M"/>
    <property type="match status" value="1"/>
</dbReference>
<evidence type="ECO:0000259" key="17">
    <source>
        <dbReference type="Pfam" id="PF02875"/>
    </source>
</evidence>
<dbReference type="Proteomes" id="UP000001601">
    <property type="component" value="Unassembled WGS sequence"/>
</dbReference>
<keyword evidence="7 14" id="KW-0547">Nucleotide-binding</keyword>
<dbReference type="NCBIfam" id="TIGR01082">
    <property type="entry name" value="murC"/>
    <property type="match status" value="1"/>
</dbReference>
<dbReference type="Gene3D" id="3.40.50.720">
    <property type="entry name" value="NAD(P)-binding Rossmann-like Domain"/>
    <property type="match status" value="1"/>
</dbReference>
<dbReference type="SUPFAM" id="SSF51984">
    <property type="entry name" value="MurCD N-terminal domain"/>
    <property type="match status" value="1"/>
</dbReference>
<keyword evidence="5 14" id="KW-0436">Ligase</keyword>
<organism evidence="19 20">
    <name type="scientific">Leeuwenhoekiella blandensis (strain CECT 7118 / CCUG 51940 / KCTC 22103 / MED217)</name>
    <name type="common">Flavobacterium sp. (strain MED217)</name>
    <dbReference type="NCBI Taxonomy" id="398720"/>
    <lineage>
        <taxon>Bacteria</taxon>
        <taxon>Pseudomonadati</taxon>
        <taxon>Bacteroidota</taxon>
        <taxon>Flavobacteriia</taxon>
        <taxon>Flavobacteriales</taxon>
        <taxon>Flavobacteriaceae</taxon>
        <taxon>Leeuwenhoekiella</taxon>
    </lineage>
</organism>
<evidence type="ECO:0000256" key="11">
    <source>
        <dbReference type="ARBA" id="ARBA00023306"/>
    </source>
</evidence>
<keyword evidence="20" id="KW-1185">Reference proteome</keyword>
<evidence type="ECO:0000256" key="7">
    <source>
        <dbReference type="ARBA" id="ARBA00022741"/>
    </source>
</evidence>
<dbReference type="STRING" id="398720.MED217_15760"/>
<dbReference type="OrthoDB" id="9804126at2"/>
<keyword evidence="10 14" id="KW-0573">Peptidoglycan synthesis</keyword>
<dbReference type="InterPro" id="IPR036565">
    <property type="entry name" value="Mur-like_cat_sf"/>
</dbReference>
<feature type="domain" description="Mur ligase C-terminal" evidence="17">
    <location>
        <begin position="309"/>
        <end position="434"/>
    </location>
</feature>
<accession>A3XI83</accession>
<keyword evidence="15" id="KW-0472">Membrane</keyword>